<dbReference type="GeneID" id="18931007"/>
<dbReference type="KEGG" id="mlr:MELLADRAFT_68284"/>
<keyword evidence="3" id="KW-1185">Reference proteome</keyword>
<feature type="region of interest" description="Disordered" evidence="1">
    <location>
        <begin position="16"/>
        <end position="65"/>
    </location>
</feature>
<dbReference type="InParanoid" id="F4S682"/>
<proteinExistence type="predicted"/>
<feature type="compositionally biased region" description="Acidic residues" evidence="1">
    <location>
        <begin position="142"/>
        <end position="157"/>
    </location>
</feature>
<feature type="compositionally biased region" description="Polar residues" evidence="1">
    <location>
        <begin position="177"/>
        <end position="213"/>
    </location>
</feature>
<sequence>MKKISFFEIFRILVDRKKQRSKSKSSSSPSSSSTSLQQNQLHRQKSKKAGHRKSRRSTLKKIRQSAIYPHQDNCRNTLNTAIQHSSLTLIDESATKTFDEVLTSQLTIRIYSAPNDRTRDFIKVYDFGQSGDDNSNLRLGLDEEEEEEAEEQEEEKEEELRSVQSHPSLAVALTEPNRPNSNSGLWPSLNSPLQIQEPSTPTSFKSSPASRSTESMETFFSPETTDFTTIIQTIVPSEQNQILNASQQSLQSDVYSALDVSTPFLDIL</sequence>
<dbReference type="Proteomes" id="UP000001072">
    <property type="component" value="Unassembled WGS sequence"/>
</dbReference>
<feature type="compositionally biased region" description="Basic residues" evidence="1">
    <location>
        <begin position="42"/>
        <end position="63"/>
    </location>
</feature>
<organism evidence="3">
    <name type="scientific">Melampsora larici-populina (strain 98AG31 / pathotype 3-4-7)</name>
    <name type="common">Poplar leaf rust fungus</name>
    <dbReference type="NCBI Taxonomy" id="747676"/>
    <lineage>
        <taxon>Eukaryota</taxon>
        <taxon>Fungi</taxon>
        <taxon>Dikarya</taxon>
        <taxon>Basidiomycota</taxon>
        <taxon>Pucciniomycotina</taxon>
        <taxon>Pucciniomycetes</taxon>
        <taxon>Pucciniales</taxon>
        <taxon>Melampsoraceae</taxon>
        <taxon>Melampsora</taxon>
    </lineage>
</organism>
<evidence type="ECO:0000256" key="1">
    <source>
        <dbReference type="SAM" id="MobiDB-lite"/>
    </source>
</evidence>
<protein>
    <submittedName>
        <fullName evidence="2">Uncharacterized protein</fullName>
    </submittedName>
</protein>
<dbReference type="AlphaFoldDB" id="F4S682"/>
<name>F4S682_MELLP</name>
<dbReference type="OrthoDB" id="10494621at2759"/>
<evidence type="ECO:0000313" key="3">
    <source>
        <dbReference type="Proteomes" id="UP000001072"/>
    </source>
</evidence>
<gene>
    <name evidence="2" type="ORF">MELLADRAFT_68284</name>
</gene>
<evidence type="ECO:0000313" key="2">
    <source>
        <dbReference type="EMBL" id="EGF99768.1"/>
    </source>
</evidence>
<reference evidence="3" key="1">
    <citation type="journal article" date="2011" name="Proc. Natl. Acad. Sci. U.S.A.">
        <title>Obligate biotrophy features unraveled by the genomic analysis of rust fungi.</title>
        <authorList>
            <person name="Duplessis S."/>
            <person name="Cuomo C.A."/>
            <person name="Lin Y.-C."/>
            <person name="Aerts A."/>
            <person name="Tisserant E."/>
            <person name="Veneault-Fourrey C."/>
            <person name="Joly D.L."/>
            <person name="Hacquard S."/>
            <person name="Amselem J."/>
            <person name="Cantarel B.L."/>
            <person name="Chiu R."/>
            <person name="Coutinho P.M."/>
            <person name="Feau N."/>
            <person name="Field M."/>
            <person name="Frey P."/>
            <person name="Gelhaye E."/>
            <person name="Goldberg J."/>
            <person name="Grabherr M.G."/>
            <person name="Kodira C.D."/>
            <person name="Kohler A."/>
            <person name="Kuees U."/>
            <person name="Lindquist E.A."/>
            <person name="Lucas S.M."/>
            <person name="Mago R."/>
            <person name="Mauceli E."/>
            <person name="Morin E."/>
            <person name="Murat C."/>
            <person name="Pangilinan J.L."/>
            <person name="Park R."/>
            <person name="Pearson M."/>
            <person name="Quesneville H."/>
            <person name="Rouhier N."/>
            <person name="Sakthikumar S."/>
            <person name="Salamov A.A."/>
            <person name="Schmutz J."/>
            <person name="Selles B."/>
            <person name="Shapiro H."/>
            <person name="Tanguay P."/>
            <person name="Tuskan G.A."/>
            <person name="Henrissat B."/>
            <person name="Van de Peer Y."/>
            <person name="Rouze P."/>
            <person name="Ellis J.G."/>
            <person name="Dodds P.N."/>
            <person name="Schein J.E."/>
            <person name="Zhong S."/>
            <person name="Hamelin R.C."/>
            <person name="Grigoriev I.V."/>
            <person name="Szabo L.J."/>
            <person name="Martin F."/>
        </authorList>
    </citation>
    <scope>NUCLEOTIDE SEQUENCE [LARGE SCALE GENOMIC DNA]</scope>
    <source>
        <strain evidence="3">98AG31 / pathotype 3-4-7</strain>
    </source>
</reference>
<feature type="compositionally biased region" description="Low complexity" evidence="1">
    <location>
        <begin position="24"/>
        <end position="35"/>
    </location>
</feature>
<dbReference type="HOGENOM" id="CLU_1038578_0_0_1"/>
<feature type="region of interest" description="Disordered" evidence="1">
    <location>
        <begin position="142"/>
        <end position="213"/>
    </location>
</feature>
<dbReference type="RefSeq" id="XP_007416899.1">
    <property type="nucleotide sequence ID" value="XM_007416837.1"/>
</dbReference>
<accession>F4S682</accession>
<dbReference type="VEuPathDB" id="FungiDB:MELLADRAFT_68284"/>
<dbReference type="EMBL" id="GL883154">
    <property type="protein sequence ID" value="EGF99768.1"/>
    <property type="molecule type" value="Genomic_DNA"/>
</dbReference>